<proteinExistence type="predicted"/>
<evidence type="ECO:0000313" key="2">
    <source>
        <dbReference type="EMBL" id="KAK3776183.1"/>
    </source>
</evidence>
<gene>
    <name evidence="2" type="ORF">RRG08_063726</name>
</gene>
<accession>A0AAE0ZUZ4</accession>
<evidence type="ECO:0000256" key="1">
    <source>
        <dbReference type="SAM" id="MobiDB-lite"/>
    </source>
</evidence>
<dbReference type="Proteomes" id="UP001283361">
    <property type="component" value="Unassembled WGS sequence"/>
</dbReference>
<sequence>MKTSESSPGKFCHIREVRDFTPSHIHPQTFIIVRQWFSFVAMLPELPFGNSQETDRQAALVTLGIITVADLIWLSVPDARRLAGLISTGRRASDGSPWEREFARRGKQWQ</sequence>
<name>A0AAE0ZUZ4_9GAST</name>
<feature type="compositionally biased region" description="Basic and acidic residues" evidence="1">
    <location>
        <begin position="91"/>
        <end position="104"/>
    </location>
</feature>
<evidence type="ECO:0000313" key="3">
    <source>
        <dbReference type="Proteomes" id="UP001283361"/>
    </source>
</evidence>
<keyword evidence="3" id="KW-1185">Reference proteome</keyword>
<dbReference type="AlphaFoldDB" id="A0AAE0ZUZ4"/>
<dbReference type="EMBL" id="JAWDGP010003243">
    <property type="protein sequence ID" value="KAK3776183.1"/>
    <property type="molecule type" value="Genomic_DNA"/>
</dbReference>
<organism evidence="2 3">
    <name type="scientific">Elysia crispata</name>
    <name type="common">lettuce slug</name>
    <dbReference type="NCBI Taxonomy" id="231223"/>
    <lineage>
        <taxon>Eukaryota</taxon>
        <taxon>Metazoa</taxon>
        <taxon>Spiralia</taxon>
        <taxon>Lophotrochozoa</taxon>
        <taxon>Mollusca</taxon>
        <taxon>Gastropoda</taxon>
        <taxon>Heterobranchia</taxon>
        <taxon>Euthyneura</taxon>
        <taxon>Panpulmonata</taxon>
        <taxon>Sacoglossa</taxon>
        <taxon>Placobranchoidea</taxon>
        <taxon>Plakobranchidae</taxon>
        <taxon>Elysia</taxon>
    </lineage>
</organism>
<reference evidence="2" key="1">
    <citation type="journal article" date="2023" name="G3 (Bethesda)">
        <title>A reference genome for the long-term kleptoplast-retaining sea slug Elysia crispata morphotype clarki.</title>
        <authorList>
            <person name="Eastman K.E."/>
            <person name="Pendleton A.L."/>
            <person name="Shaikh M.A."/>
            <person name="Suttiyut T."/>
            <person name="Ogas R."/>
            <person name="Tomko P."/>
            <person name="Gavelis G."/>
            <person name="Widhalm J.R."/>
            <person name="Wisecaver J.H."/>
        </authorList>
    </citation>
    <scope>NUCLEOTIDE SEQUENCE</scope>
    <source>
        <strain evidence="2">ECLA1</strain>
    </source>
</reference>
<feature type="region of interest" description="Disordered" evidence="1">
    <location>
        <begin position="89"/>
        <end position="110"/>
    </location>
</feature>
<protein>
    <submittedName>
        <fullName evidence="2">Uncharacterized protein</fullName>
    </submittedName>
</protein>
<comment type="caution">
    <text evidence="2">The sequence shown here is derived from an EMBL/GenBank/DDBJ whole genome shotgun (WGS) entry which is preliminary data.</text>
</comment>